<dbReference type="InterPro" id="IPR058887">
    <property type="entry name" value="YuzI-like"/>
</dbReference>
<keyword evidence="1" id="KW-0812">Transmembrane</keyword>
<name>A0A2W0HZ89_9BACI</name>
<dbReference type="EMBL" id="PDOF01000001">
    <property type="protein sequence ID" value="PYZ99148.1"/>
    <property type="molecule type" value="Genomic_DNA"/>
</dbReference>
<protein>
    <submittedName>
        <fullName evidence="2">Uncharacterized protein</fullName>
    </submittedName>
</protein>
<keyword evidence="3" id="KW-1185">Reference proteome</keyword>
<evidence type="ECO:0000313" key="2">
    <source>
        <dbReference type="EMBL" id="PYZ99148.1"/>
    </source>
</evidence>
<dbReference type="AlphaFoldDB" id="A0A2W0HZ89"/>
<sequence length="74" mass="8263">MRVLALLTGFGFAVIGGITFIAYMNLFTVGFSLLKYLAFMVLRPESYLFLAGVALIWSALYYPEKSGDEENKNV</sequence>
<organism evidence="2 3">
    <name type="scientific">Alteribacter lacisalsi</name>
    <dbReference type="NCBI Taxonomy" id="2045244"/>
    <lineage>
        <taxon>Bacteria</taxon>
        <taxon>Bacillati</taxon>
        <taxon>Bacillota</taxon>
        <taxon>Bacilli</taxon>
        <taxon>Bacillales</taxon>
        <taxon>Bacillaceae</taxon>
        <taxon>Alteribacter</taxon>
    </lineage>
</organism>
<accession>A0A2W0HZ89</accession>
<keyword evidence="1" id="KW-0472">Membrane</keyword>
<proteinExistence type="predicted"/>
<keyword evidence="1" id="KW-1133">Transmembrane helix</keyword>
<comment type="caution">
    <text evidence="2">The sequence shown here is derived from an EMBL/GenBank/DDBJ whole genome shotgun (WGS) entry which is preliminary data.</text>
</comment>
<dbReference type="Proteomes" id="UP000248066">
    <property type="component" value="Unassembled WGS sequence"/>
</dbReference>
<evidence type="ECO:0000256" key="1">
    <source>
        <dbReference type="SAM" id="Phobius"/>
    </source>
</evidence>
<gene>
    <name evidence="2" type="ORF">CR205_03710</name>
</gene>
<feature type="transmembrane region" description="Helical" evidence="1">
    <location>
        <begin position="6"/>
        <end position="34"/>
    </location>
</feature>
<feature type="transmembrane region" description="Helical" evidence="1">
    <location>
        <begin position="46"/>
        <end position="63"/>
    </location>
</feature>
<evidence type="ECO:0000313" key="3">
    <source>
        <dbReference type="Proteomes" id="UP000248066"/>
    </source>
</evidence>
<dbReference type="OrthoDB" id="2972455at2"/>
<reference evidence="2 3" key="1">
    <citation type="submission" date="2017-10" db="EMBL/GenBank/DDBJ databases">
        <title>Bacillus sp. nov., a halophilic bacterium isolated from a Yangshapao Lake.</title>
        <authorList>
            <person name="Wang H."/>
        </authorList>
    </citation>
    <scope>NUCLEOTIDE SEQUENCE [LARGE SCALE GENOMIC DNA]</scope>
    <source>
        <strain evidence="2 3">YSP-3</strain>
    </source>
</reference>
<dbReference type="Pfam" id="PF26135">
    <property type="entry name" value="YuzI"/>
    <property type="match status" value="1"/>
</dbReference>